<dbReference type="SUPFAM" id="SSF52200">
    <property type="entry name" value="Toll/Interleukin receptor TIR domain"/>
    <property type="match status" value="1"/>
</dbReference>
<dbReference type="GO" id="GO:0005886">
    <property type="term" value="C:plasma membrane"/>
    <property type="evidence" value="ECO:0007669"/>
    <property type="project" value="TreeGrafter"/>
</dbReference>
<keyword evidence="7" id="KW-1185">Reference proteome</keyword>
<evidence type="ECO:0000313" key="6">
    <source>
        <dbReference type="EMBL" id="CAH1802385.1"/>
    </source>
</evidence>
<dbReference type="Proteomes" id="UP000749559">
    <property type="component" value="Unassembled WGS sequence"/>
</dbReference>
<keyword evidence="5" id="KW-0472">Membrane</keyword>
<comment type="subcellular location">
    <subcellularLocation>
        <location evidence="1">Membrane</location>
        <topology evidence="1">Single-pass membrane protein</topology>
    </subcellularLocation>
</comment>
<keyword evidence="4" id="KW-1133">Transmembrane helix</keyword>
<dbReference type="OrthoDB" id="9047070at2759"/>
<evidence type="ECO:0000256" key="3">
    <source>
        <dbReference type="ARBA" id="ARBA00022729"/>
    </source>
</evidence>
<dbReference type="GO" id="GO:0007165">
    <property type="term" value="P:signal transduction"/>
    <property type="evidence" value="ECO:0007669"/>
    <property type="project" value="InterPro"/>
</dbReference>
<keyword evidence="2" id="KW-0812">Transmembrane</keyword>
<evidence type="ECO:0000256" key="4">
    <source>
        <dbReference type="ARBA" id="ARBA00022989"/>
    </source>
</evidence>
<dbReference type="SMART" id="SM00255">
    <property type="entry name" value="TIR"/>
    <property type="match status" value="1"/>
</dbReference>
<organism evidence="6 7">
    <name type="scientific">Owenia fusiformis</name>
    <name type="common">Polychaete worm</name>
    <dbReference type="NCBI Taxonomy" id="6347"/>
    <lineage>
        <taxon>Eukaryota</taxon>
        <taxon>Metazoa</taxon>
        <taxon>Spiralia</taxon>
        <taxon>Lophotrochozoa</taxon>
        <taxon>Annelida</taxon>
        <taxon>Polychaeta</taxon>
        <taxon>Sedentaria</taxon>
        <taxon>Canalipalpata</taxon>
        <taxon>Sabellida</taxon>
        <taxon>Oweniida</taxon>
        <taxon>Oweniidae</taxon>
        <taxon>Owenia</taxon>
    </lineage>
</organism>
<reference evidence="6" key="1">
    <citation type="submission" date="2022-03" db="EMBL/GenBank/DDBJ databases">
        <authorList>
            <person name="Martin C."/>
        </authorList>
    </citation>
    <scope>NUCLEOTIDE SEQUENCE</scope>
</reference>
<evidence type="ECO:0000256" key="2">
    <source>
        <dbReference type="ARBA" id="ARBA00022692"/>
    </source>
</evidence>
<proteinExistence type="predicted"/>
<gene>
    <name evidence="6" type="ORF">OFUS_LOCUS26068</name>
</gene>
<dbReference type="EMBL" id="CAIIXF020000012">
    <property type="protein sequence ID" value="CAH1802385.1"/>
    <property type="molecule type" value="Genomic_DNA"/>
</dbReference>
<dbReference type="InterPro" id="IPR000157">
    <property type="entry name" value="TIR_dom"/>
</dbReference>
<comment type="caution">
    <text evidence="6">The sequence shown here is derived from an EMBL/GenBank/DDBJ whole genome shotgun (WGS) entry which is preliminary data.</text>
</comment>
<dbReference type="Pfam" id="PF01582">
    <property type="entry name" value="TIR"/>
    <property type="match status" value="1"/>
</dbReference>
<keyword evidence="3" id="KW-0732">Signal</keyword>
<evidence type="ECO:0000256" key="5">
    <source>
        <dbReference type="ARBA" id="ARBA00023136"/>
    </source>
</evidence>
<dbReference type="PROSITE" id="PS50104">
    <property type="entry name" value="TIR"/>
    <property type="match status" value="1"/>
</dbReference>
<dbReference type="GO" id="GO:0038023">
    <property type="term" value="F:signaling receptor activity"/>
    <property type="evidence" value="ECO:0007669"/>
    <property type="project" value="TreeGrafter"/>
</dbReference>
<dbReference type="PANTHER" id="PTHR24365">
    <property type="entry name" value="TOLL-LIKE RECEPTOR"/>
    <property type="match status" value="1"/>
</dbReference>
<dbReference type="InterPro" id="IPR035897">
    <property type="entry name" value="Toll_tir_struct_dom_sf"/>
</dbReference>
<feature type="non-terminal residue" evidence="6">
    <location>
        <position position="1"/>
    </location>
</feature>
<dbReference type="SUPFAM" id="SSF52058">
    <property type="entry name" value="L domain-like"/>
    <property type="match status" value="1"/>
</dbReference>
<accession>A0A8J1TLE3</accession>
<evidence type="ECO:0000313" key="7">
    <source>
        <dbReference type="Proteomes" id="UP000749559"/>
    </source>
</evidence>
<sequence length="317" mass="37323">LKRNRITHIQDGLFEYIQSLVFIDLSENPLQVIDEKAFTYFSENPAKIYEIFIEHTKLMCDCRMKAFILWLQHRPKNIVVIHDKFCAAPRTKDELMKVRITWVECHRELFISVCVTSGIALLVMTALTGSLVKFCWNHMKYKQLVNRARRQNAERHIEGSEDDNERCDAFITYHPEKRIWVDGVMTDELIKGDIEFTLMLHVTSIDCSNTSGESNSDEISARMAQCYNFVFLVSRGWIKEGVNEFEMEAAIDLLKQSKRHTLIVIMMENIPQKDMSETLKLMVTNNFCLKWSENEREQRKFWRDLKLELGKKKIKLN</sequence>
<dbReference type="PANTHER" id="PTHR24365:SF541">
    <property type="entry name" value="PROTEIN TOLL-RELATED"/>
    <property type="match status" value="1"/>
</dbReference>
<dbReference type="Gene3D" id="3.40.50.10140">
    <property type="entry name" value="Toll/interleukin-1 receptor homology (TIR) domain"/>
    <property type="match status" value="1"/>
</dbReference>
<name>A0A8J1TLE3_OWEFU</name>
<dbReference type="InterPro" id="IPR032675">
    <property type="entry name" value="LRR_dom_sf"/>
</dbReference>
<dbReference type="AlphaFoldDB" id="A0A8J1TLE3"/>
<protein>
    <submittedName>
        <fullName evidence="6">Uncharacterized protein</fullName>
    </submittedName>
</protein>
<evidence type="ECO:0000256" key="1">
    <source>
        <dbReference type="ARBA" id="ARBA00004167"/>
    </source>
</evidence>
<dbReference type="Gene3D" id="3.80.10.10">
    <property type="entry name" value="Ribonuclease Inhibitor"/>
    <property type="match status" value="1"/>
</dbReference>